<name>A0A923L0H7_9FIRM</name>
<dbReference type="Pfam" id="PF24894">
    <property type="entry name" value="Hexapep_GlmU"/>
    <property type="match status" value="1"/>
</dbReference>
<dbReference type="InterPro" id="IPR005835">
    <property type="entry name" value="NTP_transferase_dom"/>
</dbReference>
<dbReference type="PANTHER" id="PTHR43523">
    <property type="entry name" value="GLUCOSE-1-PHOSPHATE ADENYLYLTRANSFERASE-RELATED"/>
    <property type="match status" value="1"/>
</dbReference>
<dbReference type="Proteomes" id="UP000659630">
    <property type="component" value="Unassembled WGS sequence"/>
</dbReference>
<dbReference type="EMBL" id="JACONZ010000001">
    <property type="protein sequence ID" value="MBC5580505.1"/>
    <property type="molecule type" value="Genomic_DNA"/>
</dbReference>
<comment type="similarity">
    <text evidence="1">Belongs to the bacterial/plant glucose-1-phosphate adenylyltransferase family.</text>
</comment>
<evidence type="ECO:0000259" key="4">
    <source>
        <dbReference type="Pfam" id="PF24894"/>
    </source>
</evidence>
<feature type="domain" description="Nucleotidyl transferase" evidence="3">
    <location>
        <begin position="22"/>
        <end position="155"/>
    </location>
</feature>
<dbReference type="InterPro" id="IPR011004">
    <property type="entry name" value="Trimer_LpxA-like_sf"/>
</dbReference>
<dbReference type="GO" id="GO:0005978">
    <property type="term" value="P:glycogen biosynthetic process"/>
    <property type="evidence" value="ECO:0007669"/>
    <property type="project" value="UniProtKB-KW"/>
</dbReference>
<protein>
    <submittedName>
        <fullName evidence="5">Glucose-1-phosphate adenylyltransferase subunit GlgD</fullName>
        <ecNumber evidence="5">2.7.7.27</ecNumber>
    </submittedName>
</protein>
<evidence type="ECO:0000256" key="1">
    <source>
        <dbReference type="ARBA" id="ARBA00010443"/>
    </source>
</evidence>
<dbReference type="InterPro" id="IPR011831">
    <property type="entry name" value="ADP-Glc_PPase"/>
</dbReference>
<feature type="domain" description="Glucose-1-phosphate adenylyltransferase/Bifunctional protein GlmU-like C-terminal hexapeptide" evidence="4">
    <location>
        <begin position="289"/>
        <end position="357"/>
    </location>
</feature>
<dbReference type="InterPro" id="IPR011832">
    <property type="entry name" value="GlgDAde_trans"/>
</dbReference>
<keyword evidence="5" id="KW-0548">Nucleotidyltransferase</keyword>
<dbReference type="PANTHER" id="PTHR43523:SF6">
    <property type="entry name" value="GLYCOGEN BIOSYNTHESIS PROTEIN GLGD"/>
    <property type="match status" value="1"/>
</dbReference>
<dbReference type="SUPFAM" id="SSF51161">
    <property type="entry name" value="Trimeric LpxA-like enzymes"/>
    <property type="match status" value="1"/>
</dbReference>
<evidence type="ECO:0000313" key="6">
    <source>
        <dbReference type="Proteomes" id="UP000659630"/>
    </source>
</evidence>
<dbReference type="InterPro" id="IPR029044">
    <property type="entry name" value="Nucleotide-diphossugar_trans"/>
</dbReference>
<dbReference type="Gene3D" id="3.90.550.10">
    <property type="entry name" value="Spore Coat Polysaccharide Biosynthesis Protein SpsA, Chain A"/>
    <property type="match status" value="1"/>
</dbReference>
<dbReference type="CDD" id="cd04651">
    <property type="entry name" value="LbH_G1P_AT_C"/>
    <property type="match status" value="1"/>
</dbReference>
<comment type="caution">
    <text evidence="5">The sequence shown here is derived from an EMBL/GenBank/DDBJ whole genome shotgun (WGS) entry which is preliminary data.</text>
</comment>
<dbReference type="InterPro" id="IPR056818">
    <property type="entry name" value="GlmU/GlgC-like_hexapep"/>
</dbReference>
<gene>
    <name evidence="5" type="primary">glgD</name>
    <name evidence="5" type="ORF">H8S23_03200</name>
</gene>
<proteinExistence type="inferred from homology"/>
<organism evidence="5 6">
    <name type="scientific">Anaerofilum hominis</name>
    <dbReference type="NCBI Taxonomy" id="2763016"/>
    <lineage>
        <taxon>Bacteria</taxon>
        <taxon>Bacillati</taxon>
        <taxon>Bacillota</taxon>
        <taxon>Clostridia</taxon>
        <taxon>Eubacteriales</taxon>
        <taxon>Oscillospiraceae</taxon>
        <taxon>Anaerofilum</taxon>
    </lineage>
</organism>
<evidence type="ECO:0000313" key="5">
    <source>
        <dbReference type="EMBL" id="MBC5580505.1"/>
    </source>
</evidence>
<dbReference type="Pfam" id="PF00483">
    <property type="entry name" value="NTP_transferase"/>
    <property type="match status" value="1"/>
</dbReference>
<dbReference type="NCBIfam" id="TIGR02092">
    <property type="entry name" value="glgD"/>
    <property type="match status" value="1"/>
</dbReference>
<keyword evidence="6" id="KW-1185">Reference proteome</keyword>
<accession>A0A923L0H7</accession>
<evidence type="ECO:0000259" key="3">
    <source>
        <dbReference type="Pfam" id="PF00483"/>
    </source>
</evidence>
<dbReference type="Gene3D" id="2.160.10.10">
    <property type="entry name" value="Hexapeptide repeat proteins"/>
    <property type="match status" value="1"/>
</dbReference>
<reference evidence="5" key="1">
    <citation type="submission" date="2020-08" db="EMBL/GenBank/DDBJ databases">
        <title>Genome public.</title>
        <authorList>
            <person name="Liu C."/>
            <person name="Sun Q."/>
        </authorList>
    </citation>
    <scope>NUCLEOTIDE SEQUENCE</scope>
    <source>
        <strain evidence="5">BX8</strain>
    </source>
</reference>
<dbReference type="SUPFAM" id="SSF53448">
    <property type="entry name" value="Nucleotide-diphospho-sugar transferases"/>
    <property type="match status" value="1"/>
</dbReference>
<sequence length="372" mass="40952">MVNLNAMGIVFPNMHDSVIPELTAHRTMASVPFASRYRLIDFVLSGMTVAGVQNIGVIVKKNYQSLLDHLGSGREWDLARKRGGLTIFPPSGDSGYGYHGRIGALKGILPYIESAKEKYVILADCDVVCDLDYAALVERHAASGAEVTIAYTKEKMTPALAKNNISLSLAPSGRVRELLINDPQTGKRNLSIGIVVLGREQLVEIVRTGYAKGLVKFEQDILAKNLDTMKVYGYEYTGYRSRIADMSSYFDANMQLLYLENLNRLFPEERPVYTKVRDEAPVRYALGCKVKNSTVADGCIIEGEIENCVIFRGVHIGKGAVVKNCVLMQNTTVAPGVRMDYVITDKDVSITEGQYLGGTKSFQVFVKKGSTV</sequence>
<dbReference type="EC" id="2.7.7.27" evidence="5"/>
<keyword evidence="2" id="KW-0320">Glycogen biosynthesis</keyword>
<dbReference type="CDD" id="cd02508">
    <property type="entry name" value="ADP_Glucose_PP"/>
    <property type="match status" value="1"/>
</dbReference>
<evidence type="ECO:0000256" key="2">
    <source>
        <dbReference type="ARBA" id="ARBA00023056"/>
    </source>
</evidence>
<dbReference type="GO" id="GO:0008878">
    <property type="term" value="F:glucose-1-phosphate adenylyltransferase activity"/>
    <property type="evidence" value="ECO:0007669"/>
    <property type="project" value="UniProtKB-EC"/>
</dbReference>
<dbReference type="RefSeq" id="WP_186886850.1">
    <property type="nucleotide sequence ID" value="NZ_JACONZ010000001.1"/>
</dbReference>
<dbReference type="AlphaFoldDB" id="A0A923L0H7"/>
<keyword evidence="5" id="KW-0808">Transferase</keyword>